<dbReference type="PANTHER" id="PTHR43652:SF2">
    <property type="entry name" value="BASIC AMINO ACID ANTIPORTER YFCC-RELATED"/>
    <property type="match status" value="1"/>
</dbReference>
<evidence type="ECO:0000313" key="9">
    <source>
        <dbReference type="EMBL" id="XCC94495.1"/>
    </source>
</evidence>
<feature type="transmembrane region" description="Helical" evidence="7">
    <location>
        <begin position="439"/>
        <end position="462"/>
    </location>
</feature>
<evidence type="ECO:0000256" key="4">
    <source>
        <dbReference type="ARBA" id="ARBA00022737"/>
    </source>
</evidence>
<dbReference type="InterPro" id="IPR051679">
    <property type="entry name" value="DASS-Related_Transporters"/>
</dbReference>
<accession>A0AAU8AHY7</accession>
<evidence type="ECO:0000256" key="2">
    <source>
        <dbReference type="ARBA" id="ARBA00022448"/>
    </source>
</evidence>
<evidence type="ECO:0000256" key="1">
    <source>
        <dbReference type="ARBA" id="ARBA00004141"/>
    </source>
</evidence>
<feature type="transmembrane region" description="Helical" evidence="7">
    <location>
        <begin position="400"/>
        <end position="427"/>
    </location>
</feature>
<organism evidence="9">
    <name type="scientific">Alloyangia sp. H15</name>
    <dbReference type="NCBI Taxonomy" id="3029062"/>
    <lineage>
        <taxon>Bacteria</taxon>
        <taxon>Pseudomonadati</taxon>
        <taxon>Pseudomonadota</taxon>
        <taxon>Alphaproteobacteria</taxon>
        <taxon>Rhodobacterales</taxon>
        <taxon>Roseobacteraceae</taxon>
        <taxon>Alloyangia</taxon>
    </lineage>
</organism>
<proteinExistence type="predicted"/>
<dbReference type="EMBL" id="CP123384">
    <property type="protein sequence ID" value="XCC94495.1"/>
    <property type="molecule type" value="Genomic_DNA"/>
</dbReference>
<evidence type="ECO:0000256" key="5">
    <source>
        <dbReference type="ARBA" id="ARBA00022989"/>
    </source>
</evidence>
<comment type="subcellular location">
    <subcellularLocation>
        <location evidence="1">Membrane</location>
        <topology evidence="1">Multi-pass membrane protein</topology>
    </subcellularLocation>
</comment>
<dbReference type="RefSeq" id="WP_353473315.1">
    <property type="nucleotide sequence ID" value="NZ_CP123384.1"/>
</dbReference>
<keyword evidence="5 7" id="KW-1133">Transmembrane helix</keyword>
<dbReference type="GO" id="GO:0055085">
    <property type="term" value="P:transmembrane transport"/>
    <property type="evidence" value="ECO:0007669"/>
    <property type="project" value="InterPro"/>
</dbReference>
<sequence length="468" mass="48304">MKSAVQIAPKPLFLGAMIAFAVWLGWAPPQALSLEQGRILGIVLVTLTLWSTALVPGYLASLIFFTALLMPGLATPAVVFSGFTSTASWLIISGFVIGEAISGSGLAARLARGMAPALTGSYARLLSGLMLLAMALGFVMPSSMGRAVVLVPIGMALADRAGFARGSRGRIGIAVVLATGCNLPSCAILPSNLPNMVLTGAADTILGVQLGYFEYLALHYPVLGLVKAALIVALTLRLFPATASAPALAPADEASAGATPTETRAQIRVALVLLVTLALWMTDRLHGINAAWVGMGAAILLLLPGVGVVAPPAFRQAVDFGMLLFVAGALALGAVVQGSGLGAVVGAALQSVLPLEPGQDFLNYMSLAGMAILTAMLTTNPGVPAVLTPLAPDLAQASGFGIEAVLMTQVLGFSTLFFAYQVAPLVVAMQLSGERLSHLARLILPLGLITVVILLPLDFLWWRLLGWL</sequence>
<dbReference type="AlphaFoldDB" id="A0AAU8AHY7"/>
<protein>
    <submittedName>
        <fullName evidence="9">SLC13 family permease</fullName>
    </submittedName>
</protein>
<feature type="transmembrane region" description="Helical" evidence="7">
    <location>
        <begin position="289"/>
        <end position="310"/>
    </location>
</feature>
<gene>
    <name evidence="9" type="ORF">PVT71_04560</name>
</gene>
<reference evidence="9" key="1">
    <citation type="submission" date="2023-02" db="EMBL/GenBank/DDBJ databases">
        <title>Description and genomic characterization of Salipiger bruguierae sp. nov., isolated from the sediment of mangrove plant Bruguiera sexangula.</title>
        <authorList>
            <person name="Long M."/>
        </authorList>
    </citation>
    <scope>NUCLEOTIDE SEQUENCE</scope>
    <source>
        <strain evidence="9">H15</strain>
    </source>
</reference>
<dbReference type="PANTHER" id="PTHR43652">
    <property type="entry name" value="BASIC AMINO ACID ANTIPORTER YFCC-RELATED"/>
    <property type="match status" value="1"/>
</dbReference>
<evidence type="ECO:0000256" key="6">
    <source>
        <dbReference type="ARBA" id="ARBA00023136"/>
    </source>
</evidence>
<feature type="domain" description="Citrate transporter-like" evidence="8">
    <location>
        <begin position="49"/>
        <end position="408"/>
    </location>
</feature>
<feature type="transmembrane region" description="Helical" evidence="7">
    <location>
        <begin position="225"/>
        <end position="245"/>
    </location>
</feature>
<feature type="transmembrane region" description="Helical" evidence="7">
    <location>
        <begin position="37"/>
        <end position="55"/>
    </location>
</feature>
<feature type="transmembrane region" description="Helical" evidence="7">
    <location>
        <begin position="122"/>
        <end position="141"/>
    </location>
</feature>
<feature type="transmembrane region" description="Helical" evidence="7">
    <location>
        <begin position="171"/>
        <end position="190"/>
    </location>
</feature>
<evidence type="ECO:0000259" key="8">
    <source>
        <dbReference type="Pfam" id="PF03600"/>
    </source>
</evidence>
<feature type="transmembrane region" description="Helical" evidence="7">
    <location>
        <begin position="12"/>
        <end position="31"/>
    </location>
</feature>
<keyword evidence="6 7" id="KW-0472">Membrane</keyword>
<feature type="transmembrane region" description="Helical" evidence="7">
    <location>
        <begin position="89"/>
        <end position="110"/>
    </location>
</feature>
<name>A0AAU8AHY7_9RHOB</name>
<evidence type="ECO:0000256" key="7">
    <source>
        <dbReference type="SAM" id="Phobius"/>
    </source>
</evidence>
<feature type="transmembrane region" description="Helical" evidence="7">
    <location>
        <begin position="62"/>
        <end position="83"/>
    </location>
</feature>
<evidence type="ECO:0000256" key="3">
    <source>
        <dbReference type="ARBA" id="ARBA00022692"/>
    </source>
</evidence>
<keyword evidence="4" id="KW-0677">Repeat</keyword>
<dbReference type="InterPro" id="IPR004680">
    <property type="entry name" value="Cit_transptr-like_dom"/>
</dbReference>
<keyword evidence="3 7" id="KW-0812">Transmembrane</keyword>
<dbReference type="Pfam" id="PF03600">
    <property type="entry name" value="CitMHS"/>
    <property type="match status" value="1"/>
</dbReference>
<feature type="transmembrane region" description="Helical" evidence="7">
    <location>
        <begin position="322"/>
        <end position="349"/>
    </location>
</feature>
<keyword evidence="2" id="KW-0813">Transport</keyword>
<feature type="transmembrane region" description="Helical" evidence="7">
    <location>
        <begin position="361"/>
        <end position="380"/>
    </location>
</feature>
<dbReference type="GO" id="GO:0005886">
    <property type="term" value="C:plasma membrane"/>
    <property type="evidence" value="ECO:0007669"/>
    <property type="project" value="TreeGrafter"/>
</dbReference>